<dbReference type="GO" id="GO:0110001">
    <property type="term" value="C:toxin-antitoxin complex"/>
    <property type="evidence" value="ECO:0007669"/>
    <property type="project" value="InterPro"/>
</dbReference>
<dbReference type="Pfam" id="PF09907">
    <property type="entry name" value="HigB_toxin"/>
    <property type="match status" value="1"/>
</dbReference>
<evidence type="ECO:0000313" key="1">
    <source>
        <dbReference type="EMBL" id="TGK31145.1"/>
    </source>
</evidence>
<dbReference type="InterPro" id="IPR018669">
    <property type="entry name" value="Toxin_HigB"/>
</dbReference>
<gene>
    <name evidence="1" type="ORF">EHQ17_14840</name>
</gene>
<reference evidence="1" key="1">
    <citation type="journal article" date="2019" name="PLoS Negl. Trop. Dis.">
        <title>Revisiting the worldwide diversity of Leptospira species in the environment.</title>
        <authorList>
            <person name="Vincent A.T."/>
            <person name="Schiettekatte O."/>
            <person name="Bourhy P."/>
            <person name="Veyrier F.J."/>
            <person name="Picardeau M."/>
        </authorList>
    </citation>
    <scope>NUCLEOTIDE SEQUENCE [LARGE SCALE GENOMIC DNA]</scope>
    <source>
        <strain evidence="1">201800299</strain>
    </source>
</reference>
<proteinExistence type="predicted"/>
<comment type="caution">
    <text evidence="1">The sequence shown here is derived from an EMBL/GenBank/DDBJ whole genome shotgun (WGS) entry which is preliminary data.</text>
</comment>
<organism evidence="1 2">
    <name type="scientific">Leptospira gomenensis</name>
    <dbReference type="NCBI Taxonomy" id="2484974"/>
    <lineage>
        <taxon>Bacteria</taxon>
        <taxon>Pseudomonadati</taxon>
        <taxon>Spirochaetota</taxon>
        <taxon>Spirochaetia</taxon>
        <taxon>Leptospirales</taxon>
        <taxon>Leptospiraceae</taxon>
        <taxon>Leptospira</taxon>
    </lineage>
</organism>
<protein>
    <submittedName>
        <fullName evidence="1">Type II toxin-antitoxin system HigB family toxin</fullName>
    </submittedName>
</protein>
<dbReference type="Proteomes" id="UP000298277">
    <property type="component" value="Unassembled WGS sequence"/>
</dbReference>
<evidence type="ECO:0000313" key="2">
    <source>
        <dbReference type="Proteomes" id="UP000298277"/>
    </source>
</evidence>
<keyword evidence="2" id="KW-1185">Reference proteome</keyword>
<dbReference type="AlphaFoldDB" id="A0A5F1Z2X7"/>
<accession>A0A5F1Z2X7</accession>
<name>A0A5F1Z2X7_9LEPT</name>
<sequence length="99" mass="11874">MRIISRKILRDFYENPKYLDSKIPIEVWFKKASKSIWTSPSVIKEKYRNASILGNSRVVFNIHGNRYRLIVKIHYNLQTVFIRFIGTHEQYDKINAEDI</sequence>
<dbReference type="OrthoDB" id="9799912at2"/>
<dbReference type="GO" id="GO:0003723">
    <property type="term" value="F:RNA binding"/>
    <property type="evidence" value="ECO:0007669"/>
    <property type="project" value="InterPro"/>
</dbReference>
<dbReference type="EMBL" id="RQFA01000066">
    <property type="protein sequence ID" value="TGK31145.1"/>
    <property type="molecule type" value="Genomic_DNA"/>
</dbReference>
<dbReference type="GO" id="GO:0004519">
    <property type="term" value="F:endonuclease activity"/>
    <property type="evidence" value="ECO:0007669"/>
    <property type="project" value="InterPro"/>
</dbReference>